<evidence type="ECO:0000256" key="6">
    <source>
        <dbReference type="ARBA" id="ARBA00022729"/>
    </source>
</evidence>
<dbReference type="PANTHER" id="PTHR14995">
    <property type="entry name" value="AMNIONLESS"/>
    <property type="match status" value="1"/>
</dbReference>
<evidence type="ECO:0000256" key="4">
    <source>
        <dbReference type="ARBA" id="ARBA00022475"/>
    </source>
</evidence>
<proteinExistence type="predicted"/>
<dbReference type="GO" id="GO:0015031">
    <property type="term" value="P:protein transport"/>
    <property type="evidence" value="ECO:0007669"/>
    <property type="project" value="UniProtKB-KW"/>
</dbReference>
<dbReference type="GO" id="GO:0030139">
    <property type="term" value="C:endocytic vesicle"/>
    <property type="evidence" value="ECO:0007669"/>
    <property type="project" value="TreeGrafter"/>
</dbReference>
<dbReference type="CTD" id="33199"/>
<keyword evidence="5 10" id="KW-0812">Transmembrane</keyword>
<dbReference type="OrthoDB" id="10067964at2759"/>
<evidence type="ECO:0000313" key="12">
    <source>
        <dbReference type="Proteomes" id="UP000192223"/>
    </source>
</evidence>
<dbReference type="Pfam" id="PF14828">
    <property type="entry name" value="Amnionless"/>
    <property type="match status" value="1"/>
</dbReference>
<keyword evidence="6 11" id="KW-0732">Signal</keyword>
<sequence length="499" mass="57468">MWYTSICVFVIILQWNNAVGMIKVWTENSFVSNPRNWEGGKYSKGCKGVIMPEQSKAPLIMDRLSTSQIILPTNGVVEIWDEIEINPWSTKCIRMREMNYIQWLTPDYWLLYHYDRQNDSKPSMPHVERVPCHSDIVAFSALHPFAIELPPVDVMILSVMFVELSDIPMYYIDNSDFHEFMYNTHLGRTLFSRNDSYPVISVDINPKGNCKQKQGCFCHKMDDDYIIIEKTVCENLKEPEHPTNCLFPIRPIGHCRDICGGTVLLEHDADFKFNDVQDTILPDDYVDSYMSNVLIDEKTYSQIVFREKESEYNELSSQKAKEFYESIIENQSKFGIKSVRIELSGEYYLRKSYIGHSFSIFFGTLLAAVIFFVIIFALFMGPQRFTISNVRIPWLDNGKGNYHYQQETTTDEGRPFMFARFENKDEGRLSLAPSVVSLDKTFENPLFGKEIQPSASASCATLDPITEKDLGDSGVERSTFELQLTSAKNVDLNEADNKV</sequence>
<evidence type="ECO:0000256" key="3">
    <source>
        <dbReference type="ARBA" id="ARBA00022448"/>
    </source>
</evidence>
<dbReference type="InterPro" id="IPR026112">
    <property type="entry name" value="AMN"/>
</dbReference>
<comment type="subcellular location">
    <subcellularLocation>
        <location evidence="1">Cell membrane</location>
        <topology evidence="1">Single-pass type I membrane protein</topology>
    </subcellularLocation>
</comment>
<reference evidence="13" key="1">
    <citation type="submission" date="2025-08" db="UniProtKB">
        <authorList>
            <consortium name="RefSeq"/>
        </authorList>
    </citation>
    <scope>IDENTIFICATION</scope>
    <source>
        <tissue evidence="13">Entire body</tissue>
    </source>
</reference>
<dbReference type="RefSeq" id="XP_018323548.1">
    <property type="nucleotide sequence ID" value="XM_018468046.1"/>
</dbReference>
<evidence type="ECO:0000256" key="5">
    <source>
        <dbReference type="ARBA" id="ARBA00022692"/>
    </source>
</evidence>
<evidence type="ECO:0000256" key="7">
    <source>
        <dbReference type="ARBA" id="ARBA00022927"/>
    </source>
</evidence>
<dbReference type="GO" id="GO:0006898">
    <property type="term" value="P:receptor-mediated endocytosis"/>
    <property type="evidence" value="ECO:0007669"/>
    <property type="project" value="TreeGrafter"/>
</dbReference>
<evidence type="ECO:0000313" key="13">
    <source>
        <dbReference type="RefSeq" id="XP_018323548.1"/>
    </source>
</evidence>
<dbReference type="STRING" id="224129.A0A1W4WTS3"/>
<evidence type="ECO:0000256" key="1">
    <source>
        <dbReference type="ARBA" id="ARBA00004251"/>
    </source>
</evidence>
<feature type="signal peptide" evidence="11">
    <location>
        <begin position="1"/>
        <end position="20"/>
    </location>
</feature>
<evidence type="ECO:0000256" key="2">
    <source>
        <dbReference type="ARBA" id="ARBA00021200"/>
    </source>
</evidence>
<evidence type="ECO:0000256" key="9">
    <source>
        <dbReference type="ARBA" id="ARBA00023136"/>
    </source>
</evidence>
<accession>A0A1W4WTS3</accession>
<name>A0A1W4WTS3_AGRPL</name>
<evidence type="ECO:0000256" key="8">
    <source>
        <dbReference type="ARBA" id="ARBA00022989"/>
    </source>
</evidence>
<evidence type="ECO:0000256" key="10">
    <source>
        <dbReference type="SAM" id="Phobius"/>
    </source>
</evidence>
<dbReference type="Proteomes" id="UP000192223">
    <property type="component" value="Unplaced"/>
</dbReference>
<feature type="chain" id="PRO_5010739229" description="Protein amnionless" evidence="11">
    <location>
        <begin position="21"/>
        <end position="499"/>
    </location>
</feature>
<dbReference type="KEGG" id="apln:108735851"/>
<feature type="transmembrane region" description="Helical" evidence="10">
    <location>
        <begin position="358"/>
        <end position="381"/>
    </location>
</feature>
<keyword evidence="7" id="KW-0653">Protein transport</keyword>
<dbReference type="AlphaFoldDB" id="A0A1W4WTS3"/>
<dbReference type="InParanoid" id="A0A1W4WTS3"/>
<keyword evidence="8 10" id="KW-1133">Transmembrane helix</keyword>
<evidence type="ECO:0000256" key="11">
    <source>
        <dbReference type="SAM" id="SignalP"/>
    </source>
</evidence>
<dbReference type="GeneID" id="108735851"/>
<dbReference type="PANTHER" id="PTHR14995:SF2">
    <property type="entry name" value="PROTEIN AMNIONLESS"/>
    <property type="match status" value="1"/>
</dbReference>
<organism evidence="12 13">
    <name type="scientific">Agrilus planipennis</name>
    <name type="common">Emerald ash borer</name>
    <name type="synonym">Agrilus marcopoli</name>
    <dbReference type="NCBI Taxonomy" id="224129"/>
    <lineage>
        <taxon>Eukaryota</taxon>
        <taxon>Metazoa</taxon>
        <taxon>Ecdysozoa</taxon>
        <taxon>Arthropoda</taxon>
        <taxon>Hexapoda</taxon>
        <taxon>Insecta</taxon>
        <taxon>Pterygota</taxon>
        <taxon>Neoptera</taxon>
        <taxon>Endopterygota</taxon>
        <taxon>Coleoptera</taxon>
        <taxon>Polyphaga</taxon>
        <taxon>Elateriformia</taxon>
        <taxon>Buprestoidea</taxon>
        <taxon>Buprestidae</taxon>
        <taxon>Agrilinae</taxon>
        <taxon>Agrilus</taxon>
    </lineage>
</organism>
<dbReference type="GO" id="GO:0016324">
    <property type="term" value="C:apical plasma membrane"/>
    <property type="evidence" value="ECO:0007669"/>
    <property type="project" value="TreeGrafter"/>
</dbReference>
<keyword evidence="4" id="KW-1003">Cell membrane</keyword>
<protein>
    <recommendedName>
        <fullName evidence="2">Protein amnionless</fullName>
    </recommendedName>
</protein>
<keyword evidence="12" id="KW-1185">Reference proteome</keyword>
<keyword evidence="9 10" id="KW-0472">Membrane</keyword>
<gene>
    <name evidence="13" type="primary">LOC108735851</name>
</gene>
<keyword evidence="3" id="KW-0813">Transport</keyword>